<dbReference type="SMART" id="SM00353">
    <property type="entry name" value="HLH"/>
    <property type="match status" value="1"/>
</dbReference>
<reference evidence="17" key="1">
    <citation type="submission" date="2025-08" db="UniProtKB">
        <authorList>
            <consortium name="RefSeq"/>
        </authorList>
    </citation>
    <scope>IDENTIFICATION</scope>
    <source>
        <tissue evidence="17">Kidney</tissue>
    </source>
</reference>
<gene>
    <name evidence="17" type="primary">Ahrr</name>
</gene>
<dbReference type="FunFam" id="3.30.450.20:FF:000056">
    <property type="entry name" value="aryl hydrocarbon receptor repressor"/>
    <property type="match status" value="1"/>
</dbReference>
<feature type="compositionally biased region" description="Basic and acidic residues" evidence="13">
    <location>
        <begin position="407"/>
        <end position="426"/>
    </location>
</feature>
<dbReference type="Pfam" id="PF00010">
    <property type="entry name" value="HLH"/>
    <property type="match status" value="1"/>
</dbReference>
<dbReference type="Proteomes" id="UP000081671">
    <property type="component" value="Unplaced"/>
</dbReference>
<evidence type="ECO:0000256" key="1">
    <source>
        <dbReference type="ARBA" id="ARBA00004123"/>
    </source>
</evidence>
<keyword evidence="9" id="KW-0539">Nucleus</keyword>
<keyword evidence="17" id="KW-0675">Receptor</keyword>
<feature type="domain" description="PAS" evidence="14">
    <location>
        <begin position="110"/>
        <end position="175"/>
    </location>
</feature>
<dbReference type="GO" id="GO:0006805">
    <property type="term" value="P:xenobiotic metabolic process"/>
    <property type="evidence" value="ECO:0007669"/>
    <property type="project" value="InterPro"/>
</dbReference>
<dbReference type="Gene3D" id="4.10.280.10">
    <property type="entry name" value="Helix-loop-helix DNA-binding domain"/>
    <property type="match status" value="1"/>
</dbReference>
<dbReference type="InParanoid" id="A0A1S3EZD0"/>
<dbReference type="PROSITE" id="PS50888">
    <property type="entry name" value="BHLH"/>
    <property type="match status" value="1"/>
</dbReference>
<sequence length="670" mass="73536">MIPPAECTYAGRKRRKPVQKRRPAMGAEKSNPSKRHRDRLNTELEHLASLLPFPPDVISKLDKLSVLRLSVSYLRVKSFFQALRETRVWPADTLPSGEGPIRACPVQEGRLLLESLNGFALVVSAEGMIFYASATIMDYLGFHQTDVMHQNIYDYIHVDDRQDFCQQLHWAMDPLQATRTQPPLPETDDIMPGKLLRAQEDGAGVPPEYAAFLTRCFVCRVRCLLDSTSGFLTMQFQGKLKFLFGQKKKAPSGAALPARLSLFCTVMPVILPPVAEMRRGSTFLRVKHRSDTDPRSKAITNLCESERHRKPGFFAGRSNAENNMTEFRAHLDSGCWAQVLGRVPCLCFRGNSDFLLSPKRRAGNEEEGQERVPRASAKVTRQRERQGYSRHSDTAAPARHPSWVTEEPVREDSSRPRPEPGKKDLHSTHAVLHSSCVSGPGSQGVSSAAGLTTTFSDSLGSPLSAYGSQMNRPLRDVPQAQVYPSTRHVPQRCLGTRLPRSGVQCFMAGGFSTEGTGLPGLPMTPLLLEVPIKTEGDAGWQGAAGGCPPSRGWLGASGARRRLKTEPDGLPQACTQPPGHPHRRTPAGPCRELAPPYPAPRACQEQPTHHHLCMPGRREGQSPPLGCGCRAPGAGPVVKCEPLDSLSWPSLGRGAVPEVLPKVPLGHWPL</sequence>
<evidence type="ECO:0000256" key="13">
    <source>
        <dbReference type="SAM" id="MobiDB-lite"/>
    </source>
</evidence>
<evidence type="ECO:0000256" key="11">
    <source>
        <dbReference type="ARBA" id="ARBA00064196"/>
    </source>
</evidence>
<dbReference type="InterPro" id="IPR039092">
    <property type="entry name" value="AHRR_bHLH"/>
</dbReference>
<dbReference type="GO" id="GO:0005634">
    <property type="term" value="C:nucleus"/>
    <property type="evidence" value="ECO:0007669"/>
    <property type="project" value="UniProtKB-SubCell"/>
</dbReference>
<dbReference type="CDD" id="cd11435">
    <property type="entry name" value="bHLH-PAS_AhRR"/>
    <property type="match status" value="1"/>
</dbReference>
<dbReference type="InterPro" id="IPR011598">
    <property type="entry name" value="bHLH_dom"/>
</dbReference>
<evidence type="ECO:0000313" key="17">
    <source>
        <dbReference type="RefSeq" id="XP_012869275.1"/>
    </source>
</evidence>
<feature type="compositionally biased region" description="Basic residues" evidence="13">
    <location>
        <begin position="11"/>
        <end position="23"/>
    </location>
</feature>
<evidence type="ECO:0000259" key="14">
    <source>
        <dbReference type="PROSITE" id="PS50112"/>
    </source>
</evidence>
<organism evidence="16 17">
    <name type="scientific">Dipodomys ordii</name>
    <name type="common">Ord's kangaroo rat</name>
    <dbReference type="NCBI Taxonomy" id="10020"/>
    <lineage>
        <taxon>Eukaryota</taxon>
        <taxon>Metazoa</taxon>
        <taxon>Chordata</taxon>
        <taxon>Craniata</taxon>
        <taxon>Vertebrata</taxon>
        <taxon>Euteleostomi</taxon>
        <taxon>Mammalia</taxon>
        <taxon>Eutheria</taxon>
        <taxon>Euarchontoglires</taxon>
        <taxon>Glires</taxon>
        <taxon>Rodentia</taxon>
        <taxon>Castorimorpha</taxon>
        <taxon>Heteromyidae</taxon>
        <taxon>Dipodomyinae</taxon>
        <taxon>Dipodomys</taxon>
    </lineage>
</organism>
<keyword evidence="5" id="KW-0832">Ubl conjugation</keyword>
<dbReference type="InterPro" id="IPR036638">
    <property type="entry name" value="HLH_DNA-bd_sf"/>
</dbReference>
<feature type="compositionally biased region" description="Basic and acidic residues" evidence="13">
    <location>
        <begin position="381"/>
        <end position="393"/>
    </location>
</feature>
<dbReference type="RefSeq" id="XP_012869275.1">
    <property type="nucleotide sequence ID" value="XM_013013821.1"/>
</dbReference>
<dbReference type="GO" id="GO:0046983">
    <property type="term" value="F:protein dimerization activity"/>
    <property type="evidence" value="ECO:0007669"/>
    <property type="project" value="InterPro"/>
</dbReference>
<evidence type="ECO:0000256" key="8">
    <source>
        <dbReference type="ARBA" id="ARBA00023163"/>
    </source>
</evidence>
<dbReference type="SUPFAM" id="SSF55785">
    <property type="entry name" value="PYP-like sensor domain (PAS domain)"/>
    <property type="match status" value="1"/>
</dbReference>
<accession>A0A1S3EZD0</accession>
<proteinExistence type="predicted"/>
<protein>
    <recommendedName>
        <fullName evidence="12">Aryl hydrocarbon receptor repressor</fullName>
    </recommendedName>
</protein>
<evidence type="ECO:0000313" key="16">
    <source>
        <dbReference type="Proteomes" id="UP000081671"/>
    </source>
</evidence>
<keyword evidence="4" id="KW-1017">Isopeptide bond</keyword>
<dbReference type="PANTHER" id="PTHR10649">
    <property type="entry name" value="ARYL HYDROCARBON RECEPTOR"/>
    <property type="match status" value="1"/>
</dbReference>
<evidence type="ECO:0000259" key="15">
    <source>
        <dbReference type="PROSITE" id="PS50888"/>
    </source>
</evidence>
<dbReference type="InterPro" id="IPR000014">
    <property type="entry name" value="PAS"/>
</dbReference>
<dbReference type="SUPFAM" id="SSF47459">
    <property type="entry name" value="HLH, helix-loop-helix DNA-binding domain"/>
    <property type="match status" value="1"/>
</dbReference>
<dbReference type="SMART" id="SM00091">
    <property type="entry name" value="PAS"/>
    <property type="match status" value="1"/>
</dbReference>
<dbReference type="InterPro" id="IPR039091">
    <property type="entry name" value="AHR/AHRR"/>
</dbReference>
<evidence type="ECO:0000256" key="7">
    <source>
        <dbReference type="ARBA" id="ARBA00023125"/>
    </source>
</evidence>
<dbReference type="Gene3D" id="3.30.450.20">
    <property type="entry name" value="PAS domain"/>
    <property type="match status" value="1"/>
</dbReference>
<feature type="domain" description="BHLH" evidence="15">
    <location>
        <begin position="24"/>
        <end position="77"/>
    </location>
</feature>
<dbReference type="CDD" id="cd00130">
    <property type="entry name" value="PAS"/>
    <property type="match status" value="1"/>
</dbReference>
<dbReference type="AlphaFoldDB" id="A0A1S3EZD0"/>
<evidence type="ECO:0000256" key="9">
    <source>
        <dbReference type="ARBA" id="ARBA00023242"/>
    </source>
</evidence>
<dbReference type="FunCoup" id="A0A1S3EZD0">
    <property type="interactions" value="481"/>
</dbReference>
<dbReference type="GeneID" id="105983786"/>
<dbReference type="GO" id="GO:0000976">
    <property type="term" value="F:transcription cis-regulatory region binding"/>
    <property type="evidence" value="ECO:0007669"/>
    <property type="project" value="TreeGrafter"/>
</dbReference>
<keyword evidence="3" id="KW-0963">Cytoplasm</keyword>
<keyword evidence="6" id="KW-0805">Transcription regulation</keyword>
<evidence type="ECO:0000256" key="2">
    <source>
        <dbReference type="ARBA" id="ARBA00004496"/>
    </source>
</evidence>
<dbReference type="PROSITE" id="PS50112">
    <property type="entry name" value="PAS"/>
    <property type="match status" value="1"/>
</dbReference>
<dbReference type="FunFam" id="4.10.280.10:FF:000041">
    <property type="entry name" value="aryl hydrocarbon receptor repressor"/>
    <property type="match status" value="1"/>
</dbReference>
<evidence type="ECO:0000256" key="5">
    <source>
        <dbReference type="ARBA" id="ARBA00022843"/>
    </source>
</evidence>
<feature type="region of interest" description="Disordered" evidence="13">
    <location>
        <begin position="360"/>
        <end position="426"/>
    </location>
</feature>
<name>A0A1S3EZD0_DIPOR</name>
<evidence type="ECO:0000256" key="3">
    <source>
        <dbReference type="ARBA" id="ARBA00022490"/>
    </source>
</evidence>
<dbReference type="GO" id="GO:0034751">
    <property type="term" value="C:aryl hydrocarbon receptor complex"/>
    <property type="evidence" value="ECO:0007669"/>
    <property type="project" value="TreeGrafter"/>
</dbReference>
<dbReference type="CTD" id="57491"/>
<evidence type="ECO:0000256" key="4">
    <source>
        <dbReference type="ARBA" id="ARBA00022499"/>
    </source>
</evidence>
<dbReference type="InterPro" id="IPR013767">
    <property type="entry name" value="PAS_fold"/>
</dbReference>
<keyword evidence="8" id="KW-0804">Transcription</keyword>
<dbReference type="OrthoDB" id="7788762at2759"/>
<keyword evidence="7" id="KW-0238">DNA-binding</keyword>
<comment type="subcellular location">
    <subcellularLocation>
        <location evidence="2">Cytoplasm</location>
    </subcellularLocation>
    <subcellularLocation>
        <location evidence="1">Nucleus</location>
    </subcellularLocation>
</comment>
<dbReference type="GO" id="GO:0004879">
    <property type="term" value="F:nuclear receptor activity"/>
    <property type="evidence" value="ECO:0007669"/>
    <property type="project" value="TreeGrafter"/>
</dbReference>
<evidence type="ECO:0000256" key="12">
    <source>
        <dbReference type="ARBA" id="ARBA00071452"/>
    </source>
</evidence>
<dbReference type="KEGG" id="dord:105983786"/>
<comment type="subunit">
    <text evidence="11">Interacts with ARNT, ANKRA2, HDAC4 and HDAC5. Interacts with ARNT; forms a heterodimer with ARNT.</text>
</comment>
<keyword evidence="16" id="KW-1185">Reference proteome</keyword>
<dbReference type="STRING" id="10020.ENSDORP00000027791"/>
<dbReference type="InterPro" id="IPR035965">
    <property type="entry name" value="PAS-like_dom_sf"/>
</dbReference>
<dbReference type="GO" id="GO:0005737">
    <property type="term" value="C:cytoplasm"/>
    <property type="evidence" value="ECO:0007669"/>
    <property type="project" value="UniProtKB-SubCell"/>
</dbReference>
<evidence type="ECO:0000256" key="6">
    <source>
        <dbReference type="ARBA" id="ARBA00023015"/>
    </source>
</evidence>
<comment type="function">
    <text evidence="10">Mediates dioxin toxicity and is involved in regulation of cell growth and differentiation. Represses the transcription activity of AHR by competing with this transcription factor for heterodimer formation with the ARNT and subsequently binding to the xenobiotic response element (XRE) sequence present in the promoter regulatory region of variety of genes. Represses CYP1A1 by binding the XRE sequence and recruiting ANKRA2, HDAC4 and/or HDAC5. Autoregulates its expression by associating with its own XRE site.</text>
</comment>
<dbReference type="Pfam" id="PF00989">
    <property type="entry name" value="PAS"/>
    <property type="match status" value="1"/>
</dbReference>
<dbReference type="PANTHER" id="PTHR10649:SF3">
    <property type="entry name" value="ARYL HYDROCARBON RECEPTOR REPRESSOR"/>
    <property type="match status" value="1"/>
</dbReference>
<evidence type="ECO:0000256" key="10">
    <source>
        <dbReference type="ARBA" id="ARBA00058894"/>
    </source>
</evidence>
<feature type="region of interest" description="Disordered" evidence="13">
    <location>
        <begin position="1"/>
        <end position="37"/>
    </location>
</feature>